<evidence type="ECO:0000256" key="3">
    <source>
        <dbReference type="ARBA" id="ARBA00022473"/>
    </source>
</evidence>
<keyword evidence="6 7" id="KW-0539">Nucleus</keyword>
<dbReference type="FunFam" id="1.10.10.60:FF:000312">
    <property type="entry name" value="Mix-type homeobox gene 1"/>
    <property type="match status" value="1"/>
</dbReference>
<comment type="subcellular location">
    <subcellularLocation>
        <location evidence="1 7 8">Nucleus</location>
    </subcellularLocation>
</comment>
<accession>A0AAD1RI10</accession>
<evidence type="ECO:0000256" key="9">
    <source>
        <dbReference type="SAM" id="MobiDB-lite"/>
    </source>
</evidence>
<dbReference type="PROSITE" id="PS50071">
    <property type="entry name" value="HOMEOBOX_2"/>
    <property type="match status" value="1"/>
</dbReference>
<dbReference type="CDD" id="cd00086">
    <property type="entry name" value="homeodomain"/>
    <property type="match status" value="1"/>
</dbReference>
<reference evidence="11" key="1">
    <citation type="submission" date="2022-03" db="EMBL/GenBank/DDBJ databases">
        <authorList>
            <person name="Alioto T."/>
            <person name="Alioto T."/>
            <person name="Gomez Garrido J."/>
        </authorList>
    </citation>
    <scope>NUCLEOTIDE SEQUENCE</scope>
</reference>
<comment type="similarity">
    <text evidence="2">Belongs to the paired homeobox family.</text>
</comment>
<dbReference type="InterPro" id="IPR001356">
    <property type="entry name" value="HD"/>
</dbReference>
<evidence type="ECO:0000256" key="5">
    <source>
        <dbReference type="ARBA" id="ARBA00023155"/>
    </source>
</evidence>
<dbReference type="Proteomes" id="UP001295444">
    <property type="component" value="Chromosome 02"/>
</dbReference>
<dbReference type="AlphaFoldDB" id="A0AAD1RI10"/>
<evidence type="ECO:0000313" key="11">
    <source>
        <dbReference type="EMBL" id="CAH2255848.1"/>
    </source>
</evidence>
<evidence type="ECO:0000256" key="1">
    <source>
        <dbReference type="ARBA" id="ARBA00004123"/>
    </source>
</evidence>
<dbReference type="GO" id="GO:0000977">
    <property type="term" value="F:RNA polymerase II transcription regulatory region sequence-specific DNA binding"/>
    <property type="evidence" value="ECO:0007669"/>
    <property type="project" value="TreeGrafter"/>
</dbReference>
<evidence type="ECO:0000256" key="4">
    <source>
        <dbReference type="ARBA" id="ARBA00023125"/>
    </source>
</evidence>
<dbReference type="SMART" id="SM00389">
    <property type="entry name" value="HOX"/>
    <property type="match status" value="1"/>
</dbReference>
<keyword evidence="4 7" id="KW-0238">DNA-binding</keyword>
<evidence type="ECO:0000256" key="7">
    <source>
        <dbReference type="PROSITE-ProRule" id="PRU00108"/>
    </source>
</evidence>
<dbReference type="PANTHER" id="PTHR46123">
    <property type="entry name" value="MIX-TYPE HOMEOBOX GENE 1-RELATED"/>
    <property type="match status" value="1"/>
</dbReference>
<dbReference type="InterPro" id="IPR017970">
    <property type="entry name" value="Homeobox_CS"/>
</dbReference>
<evidence type="ECO:0000259" key="10">
    <source>
        <dbReference type="PROSITE" id="PS50071"/>
    </source>
</evidence>
<proteinExistence type="inferred from homology"/>
<gene>
    <name evidence="11" type="ORF">PECUL_23A024350</name>
</gene>
<evidence type="ECO:0000256" key="2">
    <source>
        <dbReference type="ARBA" id="ARBA00005733"/>
    </source>
</evidence>
<dbReference type="PANTHER" id="PTHR46123:SF10">
    <property type="entry name" value="HOMEOBOX PROTEIN MIX.2"/>
    <property type="match status" value="1"/>
</dbReference>
<evidence type="ECO:0000256" key="8">
    <source>
        <dbReference type="RuleBase" id="RU000682"/>
    </source>
</evidence>
<keyword evidence="3" id="KW-0217">Developmental protein</keyword>
<evidence type="ECO:0000313" key="12">
    <source>
        <dbReference type="Proteomes" id="UP001295444"/>
    </source>
</evidence>
<dbReference type="GO" id="GO:0000981">
    <property type="term" value="F:DNA-binding transcription factor activity, RNA polymerase II-specific"/>
    <property type="evidence" value="ECO:0007669"/>
    <property type="project" value="InterPro"/>
</dbReference>
<feature type="region of interest" description="Disordered" evidence="9">
    <location>
        <begin position="45"/>
        <end position="76"/>
    </location>
</feature>
<name>A0AAD1RI10_PELCU</name>
<dbReference type="PROSITE" id="PS00027">
    <property type="entry name" value="HOMEOBOX_1"/>
    <property type="match status" value="1"/>
</dbReference>
<dbReference type="InterPro" id="IPR009057">
    <property type="entry name" value="Homeodomain-like_sf"/>
</dbReference>
<keyword evidence="12" id="KW-1185">Reference proteome</keyword>
<keyword evidence="5 7" id="KW-0371">Homeobox</keyword>
<feature type="domain" description="Homeobox" evidence="10">
    <location>
        <begin position="67"/>
        <end position="127"/>
    </location>
</feature>
<protein>
    <submittedName>
        <fullName evidence="11">Mix1 homeobox</fullName>
    </submittedName>
</protein>
<dbReference type="SUPFAM" id="SSF46689">
    <property type="entry name" value="Homeodomain-like"/>
    <property type="match status" value="1"/>
</dbReference>
<evidence type="ECO:0000256" key="6">
    <source>
        <dbReference type="ARBA" id="ARBA00023242"/>
    </source>
</evidence>
<feature type="DNA-binding region" description="Homeobox" evidence="7">
    <location>
        <begin position="69"/>
        <end position="128"/>
    </location>
</feature>
<dbReference type="GO" id="GO:0005634">
    <property type="term" value="C:nucleus"/>
    <property type="evidence" value="ECO:0007669"/>
    <property type="project" value="UniProtKB-SubCell"/>
</dbReference>
<dbReference type="InterPro" id="IPR051306">
    <property type="entry name" value="Homeobox_regulator"/>
</dbReference>
<organism evidence="11 12">
    <name type="scientific">Pelobates cultripes</name>
    <name type="common">Western spadefoot toad</name>
    <dbReference type="NCBI Taxonomy" id="61616"/>
    <lineage>
        <taxon>Eukaryota</taxon>
        <taxon>Metazoa</taxon>
        <taxon>Chordata</taxon>
        <taxon>Craniata</taxon>
        <taxon>Vertebrata</taxon>
        <taxon>Euteleostomi</taxon>
        <taxon>Amphibia</taxon>
        <taxon>Batrachia</taxon>
        <taxon>Anura</taxon>
        <taxon>Pelobatoidea</taxon>
        <taxon>Pelobatidae</taxon>
        <taxon>Pelobates</taxon>
    </lineage>
</organism>
<dbReference type="Gene3D" id="1.10.10.60">
    <property type="entry name" value="Homeodomain-like"/>
    <property type="match status" value="1"/>
</dbReference>
<dbReference type="EMBL" id="OW240913">
    <property type="protein sequence ID" value="CAH2255848.1"/>
    <property type="molecule type" value="Genomic_DNA"/>
</dbReference>
<dbReference type="Pfam" id="PF00046">
    <property type="entry name" value="Homeodomain"/>
    <property type="match status" value="1"/>
</dbReference>
<sequence>MPGFKQESVDIFPAYILEQVEYEGPGPHYLSAQGYIPHLPSNDHRGGPVCQSLNVSNHERTTDTSSGSHRRKRTSYSQQKLVILENYFQTNRYPDINDREQLAKKICLPESRVQVWFQNRRARAKREEAKVDTKPVQSPLYLIGHGPNTYLCPTAQHHPLQTNNQSSVKQSVDRWTQQRHAEVPPPLHHMTARIQTPVLNPASLFVTDYNCNPPDHFSTPEKPTVKPQMHFNMESLYHYGYEFQVAAKDYQCAPYSPISPLSSGSSDS</sequence>